<protein>
    <submittedName>
        <fullName evidence="2">N-acetyl-1-D-myo-inositol-2-amino-2-deoxy-alpha-D-glucopyranoside deacetylase</fullName>
    </submittedName>
</protein>
<proteinExistence type="predicted"/>
<dbReference type="GO" id="GO:0016811">
    <property type="term" value="F:hydrolase activity, acting on carbon-nitrogen (but not peptide) bonds, in linear amides"/>
    <property type="evidence" value="ECO:0007669"/>
    <property type="project" value="TreeGrafter"/>
</dbReference>
<keyword evidence="1" id="KW-0862">Zinc</keyword>
<accession>A0A2M8WUU5</accession>
<dbReference type="EMBL" id="PGTZ01000006">
    <property type="protein sequence ID" value="PJI94636.1"/>
    <property type="molecule type" value="Genomic_DNA"/>
</dbReference>
<dbReference type="PANTHER" id="PTHR12993:SF26">
    <property type="entry name" value="1D-MYO-INOSITOL 2-ACETAMIDO-2-DEOXY-ALPHA-D-GLUCOPYRANOSIDE DEACETYLASE"/>
    <property type="match status" value="1"/>
</dbReference>
<dbReference type="InterPro" id="IPR003737">
    <property type="entry name" value="GlcNAc_PI_deacetylase-related"/>
</dbReference>
<evidence type="ECO:0000313" key="2">
    <source>
        <dbReference type="EMBL" id="PJI94636.1"/>
    </source>
</evidence>
<organism evidence="2 3">
    <name type="scientific">Luteimicrobium subarcticum</name>
    <dbReference type="NCBI Taxonomy" id="620910"/>
    <lineage>
        <taxon>Bacteria</taxon>
        <taxon>Bacillati</taxon>
        <taxon>Actinomycetota</taxon>
        <taxon>Actinomycetes</taxon>
        <taxon>Micrococcales</taxon>
        <taxon>Luteimicrobium</taxon>
    </lineage>
</organism>
<dbReference type="InterPro" id="IPR024078">
    <property type="entry name" value="LmbE-like_dom_sf"/>
</dbReference>
<dbReference type="GO" id="GO:0016137">
    <property type="term" value="P:glycoside metabolic process"/>
    <property type="evidence" value="ECO:0007669"/>
    <property type="project" value="UniProtKB-ARBA"/>
</dbReference>
<dbReference type="Gene3D" id="3.40.50.10320">
    <property type="entry name" value="LmbE-like"/>
    <property type="match status" value="1"/>
</dbReference>
<sequence length="352" mass="36450">MRVHGGLLAVHAHPDDETLSTGALLATWAAAGEPVTVVTCTRGERGEVIDSAAHPTGLAALEGDGLRLAAHREGELGRALDALGVTDHAFLDAADTGSGLRAAAQRSEDSGMVWVAPGIAGPDPAVPAGFARVPLDDAAGRLAVLVRHRRPRVVVTYDPGGGYGHPDHVRAHDVTVRALALAEDAAAPLDGLADGPVGAPWHVTELWAPVRPERDVRAARRLLAAAAPAHRTAVDDAGLALPDPDEPVLPPVVTWWSSGAAVDAGARSHLVEVPLAPVADRLAAALRAHATQVQAVALVAPRSDVLRSDVSCDPVVGRYALSNDVLAPLHATEQYAVVDRAAQRPAQAPRVR</sequence>
<evidence type="ECO:0000313" key="3">
    <source>
        <dbReference type="Proteomes" id="UP000231586"/>
    </source>
</evidence>
<comment type="caution">
    <text evidence="2">The sequence shown here is derived from an EMBL/GenBank/DDBJ whole genome shotgun (WGS) entry which is preliminary data.</text>
</comment>
<dbReference type="PANTHER" id="PTHR12993">
    <property type="entry name" value="N-ACETYLGLUCOSAMINYL-PHOSPHATIDYLINOSITOL DE-N-ACETYLASE-RELATED"/>
    <property type="match status" value="1"/>
</dbReference>
<keyword evidence="3" id="KW-1185">Reference proteome</keyword>
<dbReference type="SUPFAM" id="SSF102588">
    <property type="entry name" value="LmbE-like"/>
    <property type="match status" value="1"/>
</dbReference>
<name>A0A2M8WUU5_9MICO</name>
<reference evidence="2 3" key="1">
    <citation type="submission" date="2017-11" db="EMBL/GenBank/DDBJ databases">
        <title>Genomic Encyclopedia of Archaeal and Bacterial Type Strains, Phase II (KMG-II): From Individual Species to Whole Genera.</title>
        <authorList>
            <person name="Goeker M."/>
        </authorList>
    </citation>
    <scope>NUCLEOTIDE SEQUENCE [LARGE SCALE GENOMIC DNA]</scope>
    <source>
        <strain evidence="2 3">DSM 22413</strain>
    </source>
</reference>
<gene>
    <name evidence="2" type="ORF">CLV34_0481</name>
</gene>
<dbReference type="Pfam" id="PF02585">
    <property type="entry name" value="PIG-L"/>
    <property type="match status" value="1"/>
</dbReference>
<dbReference type="Proteomes" id="UP000231586">
    <property type="component" value="Unassembled WGS sequence"/>
</dbReference>
<evidence type="ECO:0000256" key="1">
    <source>
        <dbReference type="ARBA" id="ARBA00022833"/>
    </source>
</evidence>
<dbReference type="RefSeq" id="WP_245858915.1">
    <property type="nucleotide sequence ID" value="NZ_PGTZ01000006.1"/>
</dbReference>
<dbReference type="AlphaFoldDB" id="A0A2M8WUU5"/>